<dbReference type="CDD" id="cd01948">
    <property type="entry name" value="EAL"/>
    <property type="match status" value="1"/>
</dbReference>
<dbReference type="Gene3D" id="3.20.20.450">
    <property type="entry name" value="EAL domain"/>
    <property type="match status" value="1"/>
</dbReference>
<evidence type="ECO:0000313" key="6">
    <source>
        <dbReference type="Proteomes" id="UP001059672"/>
    </source>
</evidence>
<feature type="domain" description="HAMP" evidence="3">
    <location>
        <begin position="316"/>
        <end position="368"/>
    </location>
</feature>
<dbReference type="InterPro" id="IPR001633">
    <property type="entry name" value="EAL_dom"/>
</dbReference>
<dbReference type="InterPro" id="IPR052155">
    <property type="entry name" value="Biofilm_reg_signaling"/>
</dbReference>
<dbReference type="CDD" id="cd06225">
    <property type="entry name" value="HAMP"/>
    <property type="match status" value="1"/>
</dbReference>
<keyword evidence="1" id="KW-0472">Membrane</keyword>
<dbReference type="InterPro" id="IPR000160">
    <property type="entry name" value="GGDEF_dom"/>
</dbReference>
<dbReference type="EMBL" id="CP073346">
    <property type="protein sequence ID" value="UTW09666.1"/>
    <property type="molecule type" value="Genomic_DNA"/>
</dbReference>
<dbReference type="Proteomes" id="UP001059672">
    <property type="component" value="Chromosome"/>
</dbReference>
<dbReference type="Gene3D" id="6.10.340.10">
    <property type="match status" value="1"/>
</dbReference>
<feature type="domain" description="GGDEF" evidence="4">
    <location>
        <begin position="404"/>
        <end position="549"/>
    </location>
</feature>
<dbReference type="InterPro" id="IPR043128">
    <property type="entry name" value="Rev_trsase/Diguanyl_cyclase"/>
</dbReference>
<dbReference type="PANTHER" id="PTHR44757">
    <property type="entry name" value="DIGUANYLATE CYCLASE DGCP"/>
    <property type="match status" value="1"/>
</dbReference>
<feature type="domain" description="EAL" evidence="2">
    <location>
        <begin position="558"/>
        <end position="811"/>
    </location>
</feature>
<dbReference type="SMART" id="SM00052">
    <property type="entry name" value="EAL"/>
    <property type="match status" value="1"/>
</dbReference>
<reference evidence="5" key="1">
    <citation type="submission" date="2021-04" db="EMBL/GenBank/DDBJ databases">
        <title>Oceanospirillales bacteria with DddD are important DMSP degraders in coastal seawater.</title>
        <authorList>
            <person name="Liu J."/>
        </authorList>
    </citation>
    <scope>NUCLEOTIDE SEQUENCE</scope>
    <source>
        <strain evidence="5">D13-4</strain>
    </source>
</reference>
<dbReference type="SUPFAM" id="SSF103190">
    <property type="entry name" value="Sensory domain-like"/>
    <property type="match status" value="1"/>
</dbReference>
<name>A0ABY5HF96_9PSED</name>
<evidence type="ECO:0000259" key="2">
    <source>
        <dbReference type="PROSITE" id="PS50883"/>
    </source>
</evidence>
<gene>
    <name evidence="5" type="ORF">KDW96_10325</name>
</gene>
<evidence type="ECO:0000256" key="1">
    <source>
        <dbReference type="SAM" id="Phobius"/>
    </source>
</evidence>
<dbReference type="Pfam" id="PF00672">
    <property type="entry name" value="HAMP"/>
    <property type="match status" value="1"/>
</dbReference>
<dbReference type="Pfam" id="PF00563">
    <property type="entry name" value="EAL"/>
    <property type="match status" value="1"/>
</dbReference>
<feature type="transmembrane region" description="Helical" evidence="1">
    <location>
        <begin position="294"/>
        <end position="314"/>
    </location>
</feature>
<protein>
    <submittedName>
        <fullName evidence="5">EAL domain-containing protein</fullName>
    </submittedName>
</protein>
<organism evidence="5 6">
    <name type="scientific">Pseudomonas benzenivorans</name>
    <dbReference type="NCBI Taxonomy" id="556533"/>
    <lineage>
        <taxon>Bacteria</taxon>
        <taxon>Pseudomonadati</taxon>
        <taxon>Pseudomonadota</taxon>
        <taxon>Gammaproteobacteria</taxon>
        <taxon>Pseudomonadales</taxon>
        <taxon>Pseudomonadaceae</taxon>
        <taxon>Pseudomonas</taxon>
    </lineage>
</organism>
<dbReference type="Pfam" id="PF00990">
    <property type="entry name" value="GGDEF"/>
    <property type="match status" value="1"/>
</dbReference>
<dbReference type="Gene3D" id="3.30.70.270">
    <property type="match status" value="1"/>
</dbReference>
<dbReference type="PROSITE" id="PS50887">
    <property type="entry name" value="GGDEF"/>
    <property type="match status" value="1"/>
</dbReference>
<evidence type="ECO:0000259" key="4">
    <source>
        <dbReference type="PROSITE" id="PS50887"/>
    </source>
</evidence>
<dbReference type="SUPFAM" id="SSF158472">
    <property type="entry name" value="HAMP domain-like"/>
    <property type="match status" value="1"/>
</dbReference>
<dbReference type="InterPro" id="IPR029787">
    <property type="entry name" value="Nucleotide_cyclase"/>
</dbReference>
<dbReference type="CDD" id="cd01949">
    <property type="entry name" value="GGDEF"/>
    <property type="match status" value="1"/>
</dbReference>
<dbReference type="PROSITE" id="PS50885">
    <property type="entry name" value="HAMP"/>
    <property type="match status" value="1"/>
</dbReference>
<keyword evidence="6" id="KW-1185">Reference proteome</keyword>
<dbReference type="PROSITE" id="PS50883">
    <property type="entry name" value="EAL"/>
    <property type="match status" value="1"/>
</dbReference>
<dbReference type="InterPro" id="IPR029151">
    <property type="entry name" value="Sensor-like_sf"/>
</dbReference>
<dbReference type="InterPro" id="IPR003660">
    <property type="entry name" value="HAMP_dom"/>
</dbReference>
<proteinExistence type="predicted"/>
<dbReference type="PANTHER" id="PTHR44757:SF2">
    <property type="entry name" value="BIOFILM ARCHITECTURE MAINTENANCE PROTEIN MBAA"/>
    <property type="match status" value="1"/>
</dbReference>
<dbReference type="SUPFAM" id="SSF55073">
    <property type="entry name" value="Nucleotide cyclase"/>
    <property type="match status" value="1"/>
</dbReference>
<dbReference type="RefSeq" id="WP_255840325.1">
    <property type="nucleotide sequence ID" value="NZ_CP073346.1"/>
</dbReference>
<sequence>MKLRTRLPLLVVPLITAPLLLVGLLAFVELKDSARSRADQQTQLLLERFDAQLQQQIRSATANVLLFSEDPLLQKYLLAGDATERYALLQRPLQRKLRGIQRVFPQYYEIRVLLPDGFEDLRVDDGALPNLTEEEGRTPLFLAIQRAPQDTLTQIAINPDNRQPALYATHAVRMIDPSLDSYNATPQLRGYLSLTVSLQALLGTLTPSPWPKGGIALSDARGRPLAASQELEDSGLLQPSTLAALTSASEGERQVRLADQAYQHQARRLTDDLWIHLLVPETVLLNESRKIGNLVLLICLGAIALSVPLLLLVLRGQFIRPLERLNNALATLGQQQQLVQVTVQSADEIGELSRSFNQMSLALYQSNERIRDLAFSDSLTGLPNRLMFIKTLRREIEQARQHQSRFALLFLDLDNFKHINDTLGHAAGDQLLIKVTEIFQANLRGYDYLSRPVGIEVSRDMARLGGDEFTLLLNHPEVDQLAGPVAERIINALAEPIDLDGSECYVGCSIGIAIYPEDGNSVEDMVKHADLAMYQAKTRGKSNYQFFSSAIAERSQERVLLDQRLRSAVESCNFHLHYQPIVDSRSLRIKSVEALIRWDDPELGRVPPDQFIPLAEENGLILQIGQWVLEQAAGQLAAWKQDQTADLRMAVNVSSVQLAQPGFARQVARLLRQYQLGADELYIELTETAVLQGREQALANLHELRDLGVKVALDDFGTGYSSLSYLQTLPIDILKIDRSFILNLQENNNGVILSAIITMAHSLGMQVVAEGVEDQAHLNFLTSEGCDLLQGYLFSRPRPADEIVGLLSQPLPEAC</sequence>
<dbReference type="SMART" id="SM00267">
    <property type="entry name" value="GGDEF"/>
    <property type="match status" value="1"/>
</dbReference>
<dbReference type="NCBIfam" id="TIGR00254">
    <property type="entry name" value="GGDEF"/>
    <property type="match status" value="1"/>
</dbReference>
<keyword evidence="1" id="KW-0812">Transmembrane</keyword>
<evidence type="ECO:0000259" key="3">
    <source>
        <dbReference type="PROSITE" id="PS50885"/>
    </source>
</evidence>
<evidence type="ECO:0000313" key="5">
    <source>
        <dbReference type="EMBL" id="UTW09666.1"/>
    </source>
</evidence>
<dbReference type="SMART" id="SM00304">
    <property type="entry name" value="HAMP"/>
    <property type="match status" value="1"/>
</dbReference>
<accession>A0ABY5HF96</accession>
<dbReference type="InterPro" id="IPR035919">
    <property type="entry name" value="EAL_sf"/>
</dbReference>
<keyword evidence="1" id="KW-1133">Transmembrane helix</keyword>
<dbReference type="SUPFAM" id="SSF141868">
    <property type="entry name" value="EAL domain-like"/>
    <property type="match status" value="1"/>
</dbReference>